<gene>
    <name evidence="3" type="ORF">KVP70_00355</name>
    <name evidence="4" type="ORF">L1274_000508</name>
</gene>
<organism evidence="3 5">
    <name type="scientific">Duganella violaceipulchra</name>
    <dbReference type="NCBI Taxonomy" id="2849652"/>
    <lineage>
        <taxon>Bacteria</taxon>
        <taxon>Pseudomonadati</taxon>
        <taxon>Pseudomonadota</taxon>
        <taxon>Betaproteobacteria</taxon>
        <taxon>Burkholderiales</taxon>
        <taxon>Oxalobacteraceae</taxon>
        <taxon>Telluria group</taxon>
        <taxon>Duganella</taxon>
    </lineage>
</organism>
<evidence type="ECO:0000313" key="6">
    <source>
        <dbReference type="Proteomes" id="UP001162889"/>
    </source>
</evidence>
<feature type="region of interest" description="Disordered" evidence="1">
    <location>
        <begin position="83"/>
        <end position="108"/>
    </location>
</feature>
<dbReference type="Pfam" id="PF22495">
    <property type="entry name" value="HTH_92"/>
    <property type="match status" value="1"/>
</dbReference>
<comment type="caution">
    <text evidence="3">The sequence shown here is derived from an EMBL/GenBank/DDBJ whole genome shotgun (WGS) entry which is preliminary data.</text>
</comment>
<dbReference type="Proteomes" id="UP001155901">
    <property type="component" value="Unassembled WGS sequence"/>
</dbReference>
<proteinExistence type="predicted"/>
<dbReference type="InterPro" id="IPR055172">
    <property type="entry name" value="HTH_RsaL-like"/>
</dbReference>
<dbReference type="RefSeq" id="WP_217940045.1">
    <property type="nucleotide sequence ID" value="NZ_JAHTGR010000001.1"/>
</dbReference>
<evidence type="ECO:0000256" key="1">
    <source>
        <dbReference type="SAM" id="MobiDB-lite"/>
    </source>
</evidence>
<keyword evidence="6" id="KW-1185">Reference proteome</keyword>
<feature type="domain" description="RsaL-like HTH" evidence="2">
    <location>
        <begin position="23"/>
        <end position="67"/>
    </location>
</feature>
<dbReference type="EMBL" id="JALJZU010000001">
    <property type="protein sequence ID" value="MCP2006820.1"/>
    <property type="molecule type" value="Genomic_DNA"/>
</dbReference>
<dbReference type="AlphaFoldDB" id="A0AA41H2X9"/>
<reference evidence="3" key="1">
    <citation type="submission" date="2021-07" db="EMBL/GenBank/DDBJ databases">
        <title>Characterization of violacein-producing bacteria and related species.</title>
        <authorList>
            <person name="Wilson H.S."/>
            <person name="De Leon M.E."/>
        </authorList>
    </citation>
    <scope>NUCLEOTIDE SEQUENCE</scope>
    <source>
        <strain evidence="3">HSC-15S17</strain>
    </source>
</reference>
<evidence type="ECO:0000313" key="4">
    <source>
        <dbReference type="EMBL" id="MCP2006820.1"/>
    </source>
</evidence>
<name>A0AA41H2X9_9BURK</name>
<protein>
    <recommendedName>
        <fullName evidence="2">RsaL-like HTH domain-containing protein</fullName>
    </recommendedName>
</protein>
<dbReference type="Proteomes" id="UP001162889">
    <property type="component" value="Unassembled WGS sequence"/>
</dbReference>
<dbReference type="EMBL" id="JAHTGR010000001">
    <property type="protein sequence ID" value="MBV6319368.1"/>
    <property type="molecule type" value="Genomic_DNA"/>
</dbReference>
<sequence>MSILPFYKNAVFRITPRDTALIRDLRYILGENQTQFWQRFGVSQSCGSRFERGGTIPFPVLMLTRLHLLEIINDDDLERVNSPNFENEVDVTQAPQERSGPPRLPLPR</sequence>
<evidence type="ECO:0000313" key="3">
    <source>
        <dbReference type="EMBL" id="MBV6319368.1"/>
    </source>
</evidence>
<evidence type="ECO:0000313" key="5">
    <source>
        <dbReference type="Proteomes" id="UP001155901"/>
    </source>
</evidence>
<reference evidence="4" key="2">
    <citation type="submission" date="2022-03" db="EMBL/GenBank/DDBJ databases">
        <title>Genome Encyclopedia of Bacteria and Archaea VI: Functional Genomics of Type Strains.</title>
        <authorList>
            <person name="Whitman W."/>
        </authorList>
    </citation>
    <scope>NUCLEOTIDE SEQUENCE</scope>
    <source>
        <strain evidence="4">HSC-15S17</strain>
    </source>
</reference>
<accession>A0AA41H2X9</accession>
<evidence type="ECO:0000259" key="2">
    <source>
        <dbReference type="Pfam" id="PF22495"/>
    </source>
</evidence>